<feature type="transmembrane region" description="Helical" evidence="1">
    <location>
        <begin position="7"/>
        <end position="27"/>
    </location>
</feature>
<evidence type="ECO:0008006" key="4">
    <source>
        <dbReference type="Google" id="ProtNLM"/>
    </source>
</evidence>
<feature type="transmembrane region" description="Helical" evidence="1">
    <location>
        <begin position="33"/>
        <end position="52"/>
    </location>
</feature>
<sequence length="258" mass="29109">MKTFKFTLNIAFAISFWIWCFYQSVLYKNYSDTILLIPYVIVIQFTFKKITLKKKITFDRSQQTGLAIPEFTKIETSDSLTSTDDLKDYFSYAKDIALTNVNIPINNFIGYGTPNPKPFIPDTIPFITEHVQADSENISCSVKSVPAKGIIDALDGSNNAHLQSTKVNAKQKSSFNEQNLISYVNNSFQLSSNTSKSSIVLSVKKHAEIYEIDSEEEVTPLKGKDLTRIQGNLNLLKKFFLNGINSNAKGELNIKIFE</sequence>
<keyword evidence="1" id="KW-0472">Membrane</keyword>
<protein>
    <recommendedName>
        <fullName evidence="4">ATP synthase F0 subunit 8</fullName>
    </recommendedName>
</protein>
<keyword evidence="1" id="KW-1133">Transmembrane helix</keyword>
<keyword evidence="1" id="KW-0812">Transmembrane</keyword>
<evidence type="ECO:0000256" key="1">
    <source>
        <dbReference type="SAM" id="Phobius"/>
    </source>
</evidence>
<keyword evidence="3" id="KW-1185">Reference proteome</keyword>
<comment type="caution">
    <text evidence="2">The sequence shown here is derived from an EMBL/GenBank/DDBJ whole genome shotgun (WGS) entry which is preliminary data.</text>
</comment>
<dbReference type="Proteomes" id="UP001054837">
    <property type="component" value="Unassembled WGS sequence"/>
</dbReference>
<reference evidence="2 3" key="1">
    <citation type="submission" date="2021-06" db="EMBL/GenBank/DDBJ databases">
        <title>Caerostris darwini draft genome.</title>
        <authorList>
            <person name="Kono N."/>
            <person name="Arakawa K."/>
        </authorList>
    </citation>
    <scope>NUCLEOTIDE SEQUENCE [LARGE SCALE GENOMIC DNA]</scope>
</reference>
<organism evidence="2 3">
    <name type="scientific">Caerostris darwini</name>
    <dbReference type="NCBI Taxonomy" id="1538125"/>
    <lineage>
        <taxon>Eukaryota</taxon>
        <taxon>Metazoa</taxon>
        <taxon>Ecdysozoa</taxon>
        <taxon>Arthropoda</taxon>
        <taxon>Chelicerata</taxon>
        <taxon>Arachnida</taxon>
        <taxon>Araneae</taxon>
        <taxon>Araneomorphae</taxon>
        <taxon>Entelegynae</taxon>
        <taxon>Araneoidea</taxon>
        <taxon>Araneidae</taxon>
        <taxon>Caerostris</taxon>
    </lineage>
</organism>
<accession>A0AAV4Q9F0</accession>
<proteinExistence type="predicted"/>
<evidence type="ECO:0000313" key="3">
    <source>
        <dbReference type="Proteomes" id="UP001054837"/>
    </source>
</evidence>
<gene>
    <name evidence="2" type="ORF">CDAR_569021</name>
</gene>
<dbReference type="EMBL" id="BPLQ01004198">
    <property type="protein sequence ID" value="GIY06313.1"/>
    <property type="molecule type" value="Genomic_DNA"/>
</dbReference>
<name>A0AAV4Q9F0_9ARAC</name>
<evidence type="ECO:0000313" key="2">
    <source>
        <dbReference type="EMBL" id="GIY06313.1"/>
    </source>
</evidence>
<dbReference type="AlphaFoldDB" id="A0AAV4Q9F0"/>